<keyword evidence="2" id="KW-0472">Membrane</keyword>
<gene>
    <name evidence="4" type="ORF">RM779_02445</name>
</gene>
<keyword evidence="2" id="KW-1133">Transmembrane helix</keyword>
<evidence type="ECO:0000256" key="2">
    <source>
        <dbReference type="SAM" id="Phobius"/>
    </source>
</evidence>
<reference evidence="5" key="1">
    <citation type="submission" date="2023-07" db="EMBL/GenBank/DDBJ databases">
        <title>30 novel species of actinomycetes from the DSMZ collection.</title>
        <authorList>
            <person name="Nouioui I."/>
        </authorList>
    </citation>
    <scope>NUCLEOTIDE SEQUENCE [LARGE SCALE GENOMIC DNA]</scope>
    <source>
        <strain evidence="5">DSM 41886</strain>
    </source>
</reference>
<comment type="caution">
    <text evidence="4">The sequence shown here is derived from an EMBL/GenBank/DDBJ whole genome shotgun (WGS) entry which is preliminary data.</text>
</comment>
<feature type="transmembrane region" description="Helical" evidence="2">
    <location>
        <begin position="65"/>
        <end position="86"/>
    </location>
</feature>
<keyword evidence="5" id="KW-1185">Reference proteome</keyword>
<feature type="region of interest" description="Disordered" evidence="1">
    <location>
        <begin position="1"/>
        <end position="49"/>
    </location>
</feature>
<dbReference type="Pfam" id="PF14016">
    <property type="entry name" value="DUF4232"/>
    <property type="match status" value="1"/>
</dbReference>
<dbReference type="InterPro" id="IPR025326">
    <property type="entry name" value="DUF4232"/>
</dbReference>
<name>A0ABU2RXK0_9ACTN</name>
<feature type="compositionally biased region" description="Gly residues" evidence="1">
    <location>
        <begin position="143"/>
        <end position="176"/>
    </location>
</feature>
<dbReference type="Proteomes" id="UP001183615">
    <property type="component" value="Unassembled WGS sequence"/>
</dbReference>
<feature type="region of interest" description="Disordered" evidence="1">
    <location>
        <begin position="87"/>
        <end position="199"/>
    </location>
</feature>
<protein>
    <submittedName>
        <fullName evidence="4">DUF4232 domain-containing protein</fullName>
    </submittedName>
</protein>
<organism evidence="4 5">
    <name type="scientific">Streptomyces johnsoniae</name>
    <dbReference type="NCBI Taxonomy" id="3075532"/>
    <lineage>
        <taxon>Bacteria</taxon>
        <taxon>Bacillati</taxon>
        <taxon>Actinomycetota</taxon>
        <taxon>Actinomycetes</taxon>
        <taxon>Kitasatosporales</taxon>
        <taxon>Streptomycetaceae</taxon>
        <taxon>Streptomyces</taxon>
    </lineage>
</organism>
<evidence type="ECO:0000259" key="3">
    <source>
        <dbReference type="Pfam" id="PF14016"/>
    </source>
</evidence>
<feature type="domain" description="DUF4232" evidence="3">
    <location>
        <begin position="182"/>
        <end position="320"/>
    </location>
</feature>
<evidence type="ECO:0000256" key="1">
    <source>
        <dbReference type="SAM" id="MobiDB-lite"/>
    </source>
</evidence>
<keyword evidence="2" id="KW-0812">Transmembrane</keyword>
<dbReference type="EMBL" id="JAVREV010000001">
    <property type="protein sequence ID" value="MDT0441463.1"/>
    <property type="molecule type" value="Genomic_DNA"/>
</dbReference>
<dbReference type="RefSeq" id="WP_311615254.1">
    <property type="nucleotide sequence ID" value="NZ_JAVREV010000001.1"/>
</dbReference>
<accession>A0ABU2RXK0</accession>
<proteinExistence type="predicted"/>
<sequence length="326" mass="32118">MTPPHDAHQPPDPTDGPNEPNEPGGPGEPSELTDAFRTQEVRLAPPPGAFAAVRRRAAARRRRRVLAVGTGVAVCLAGATVVVAMARPGDDGPVTAGPSAQDPAPPGPERSSAAPEAEEDDGRERPAEDGQDTGTSPEPDDPGGTGPTDGTGDGGQEDGSGGTGETEGGDGPGAAGIGPPDCDAGRLGVSLGRPGGAAGSVTYVLTFTNNGTEPCAVLGFPGVALVSGEGGEPIGSPAAPGRERGAAAAVELAPGGTAQADLRIARAENYPEADCSPTPAPGLRVQAPEAAEAAGGQYLPLDGITGCTDPDTGLLTVTAVYAQQER</sequence>
<evidence type="ECO:0000313" key="5">
    <source>
        <dbReference type="Proteomes" id="UP001183615"/>
    </source>
</evidence>
<evidence type="ECO:0000313" key="4">
    <source>
        <dbReference type="EMBL" id="MDT0441463.1"/>
    </source>
</evidence>